<reference evidence="1" key="1">
    <citation type="submission" date="2020-11" db="EMBL/GenBank/DDBJ databases">
        <authorList>
            <person name="Davenport K.M."/>
            <person name="Bickhart D.M."/>
            <person name="Smith T.P.L."/>
            <person name="Murdoch B.M."/>
            <person name="Rosen B.D."/>
        </authorList>
    </citation>
    <scope>NUCLEOTIDE SEQUENCE [LARGE SCALE GENOMIC DNA]</scope>
    <source>
        <strain evidence="1">OAR_USU_Benz2616</strain>
    </source>
</reference>
<name>A0AC11E5G6_SHEEP</name>
<dbReference type="Ensembl" id="ENSOART00020064159.1">
    <property type="protein sequence ID" value="ENSOARP00020055524.1"/>
    <property type="gene ID" value="ENSOARG00020021162.2"/>
</dbReference>
<sequence length="378" mass="40366">MDLEAASGITATCTGRISPPPRRATAASTGWTRRAAWHLPQSRVSARPGRRESGRRQCPNPGLWCLLSRLRRRQPQLLPEPGPGPARALVLRQRRGWSSREATLRGPALPRYPPQTPRPGLPRSCRSTRRARAAARRRPAPPRPALSDWPGLSPGRETRSLLAGAAARNELILSERLVNNRGQLGPAPRPSSAPGTPLGEPQKSVSLVHALSSPLGLGADTTSQGLPTSTTETEEAAEVPGGDEVFAPANALPARSEAAAVQPVIGISQRVRVNSKEKKDLGTLGYVLGITMMVIIIIIGAGIVLGYTYKRGKDLKAQHEQKACERELQRVTLPLSAFTNPTCEIMDEKTVVVHASQTPVDLQEGSAPLMGQAGTPGA</sequence>
<gene>
    <name evidence="1" type="primary">PIK3IP1</name>
</gene>
<accession>A0AC11E5G6</accession>
<protein>
    <submittedName>
        <fullName evidence="1">Uncharacterized protein</fullName>
    </submittedName>
</protein>
<organism evidence="1">
    <name type="scientific">Ovis aries</name>
    <name type="common">Sheep</name>
    <dbReference type="NCBI Taxonomy" id="9940"/>
    <lineage>
        <taxon>Eukaryota</taxon>
        <taxon>Metazoa</taxon>
        <taxon>Chordata</taxon>
        <taxon>Craniata</taxon>
        <taxon>Vertebrata</taxon>
        <taxon>Euteleostomi</taxon>
        <taxon>Mammalia</taxon>
        <taxon>Eutheria</taxon>
        <taxon>Laurasiatheria</taxon>
        <taxon>Artiodactyla</taxon>
        <taxon>Ruminantia</taxon>
        <taxon>Pecora</taxon>
        <taxon>Bovidae</taxon>
        <taxon>Caprinae</taxon>
        <taxon>Ovis</taxon>
    </lineage>
</organism>
<reference evidence="1" key="3">
    <citation type="submission" date="2025-09" db="UniProtKB">
        <authorList>
            <consortium name="Ensembl"/>
        </authorList>
    </citation>
    <scope>IDENTIFICATION</scope>
</reference>
<reference evidence="1" key="2">
    <citation type="submission" date="2025-08" db="UniProtKB">
        <authorList>
            <consortium name="Ensembl"/>
        </authorList>
    </citation>
    <scope>IDENTIFICATION</scope>
</reference>
<proteinExistence type="predicted"/>
<evidence type="ECO:0000313" key="1">
    <source>
        <dbReference type="Ensembl" id="ENSOARP00020055524.1"/>
    </source>
</evidence>